<reference evidence="3" key="1">
    <citation type="journal article" date="2019" name="Int. J. Syst. Evol. Microbiol.">
        <title>The Global Catalogue of Microorganisms (GCM) 10K type strain sequencing project: providing services to taxonomists for standard genome sequencing and annotation.</title>
        <authorList>
            <consortium name="The Broad Institute Genomics Platform"/>
            <consortium name="The Broad Institute Genome Sequencing Center for Infectious Disease"/>
            <person name="Wu L."/>
            <person name="Ma J."/>
        </authorList>
    </citation>
    <scope>NUCLEOTIDE SEQUENCE [LARGE SCALE GENOMIC DNA]</scope>
    <source>
        <strain evidence="3">CECT 7649</strain>
    </source>
</reference>
<dbReference type="EMBL" id="JBHTCG010000005">
    <property type="protein sequence ID" value="MFC7382424.1"/>
    <property type="molecule type" value="Genomic_DNA"/>
</dbReference>
<proteinExistence type="predicted"/>
<evidence type="ECO:0000313" key="2">
    <source>
        <dbReference type="EMBL" id="MFC7382424.1"/>
    </source>
</evidence>
<evidence type="ECO:0000313" key="3">
    <source>
        <dbReference type="Proteomes" id="UP001596496"/>
    </source>
</evidence>
<feature type="region of interest" description="Disordered" evidence="1">
    <location>
        <begin position="265"/>
        <end position="329"/>
    </location>
</feature>
<feature type="region of interest" description="Disordered" evidence="1">
    <location>
        <begin position="1"/>
        <end position="51"/>
    </location>
</feature>
<evidence type="ECO:0000256" key="1">
    <source>
        <dbReference type="SAM" id="MobiDB-lite"/>
    </source>
</evidence>
<gene>
    <name evidence="2" type="ORF">ACFQSB_09445</name>
</gene>
<protein>
    <submittedName>
        <fullName evidence="2">Uncharacterized protein</fullName>
    </submittedName>
</protein>
<dbReference type="Proteomes" id="UP001596496">
    <property type="component" value="Unassembled WGS sequence"/>
</dbReference>
<feature type="compositionally biased region" description="Low complexity" evidence="1">
    <location>
        <begin position="26"/>
        <end position="40"/>
    </location>
</feature>
<sequence length="485" mass="49359">MPPFPPGQPPHGFQHGRPPFTPGQPPHGAQHGQPPFTSDQPPSPPSGGRGRKVLIGGAIALAVLAGAAGAGLVALSAAAPGREPKAGPSGSATPSAPDTAGRLTQAVAALERLPGIRYKGTLAGASATVGLNVMVLRHGTAYGTLDLEDAKVSVLSVAGSSSGDTFVKGGRDYWSAARGVAASVAGSYVGKWVKVAPGKGPVTVFDGLTPARLARMIVPPGSRPEPEPGAEDRVNGVAVEKLRLPFGHVYLTTAPPYRVVRIEMPGTPEREPDTDGGTGTDGGADGDGDSGTDGGVDGDQGTGAETAGPDLTHAVFSRPSARVTAAPARARRAQGHLDLTEMTAEDVGTSLAALKTRVRGLRSSIDSRVSVAVKGTGGLSPCDSSACTAHARLTNRLAGQDPGHGEDAKVAVDVTIGFRLDGSPVGSCTRRLVMRPNSTGQVSCRITYHARSDRSHYMDARITALPRTVTAGGVRDMLDALGKEG</sequence>
<comment type="caution">
    <text evidence="2">The sequence shown here is derived from an EMBL/GenBank/DDBJ whole genome shotgun (WGS) entry which is preliminary data.</text>
</comment>
<feature type="compositionally biased region" description="Gly residues" evidence="1">
    <location>
        <begin position="291"/>
        <end position="301"/>
    </location>
</feature>
<dbReference type="RefSeq" id="WP_380825666.1">
    <property type="nucleotide sequence ID" value="NZ_JBHTCG010000005.1"/>
</dbReference>
<keyword evidence="3" id="KW-1185">Reference proteome</keyword>
<accession>A0ABW2P136</accession>
<feature type="region of interest" description="Disordered" evidence="1">
    <location>
        <begin position="80"/>
        <end position="99"/>
    </location>
</feature>
<organism evidence="2 3">
    <name type="scientific">Sphaerisporangium rhizosphaerae</name>
    <dbReference type="NCBI Taxonomy" id="2269375"/>
    <lineage>
        <taxon>Bacteria</taxon>
        <taxon>Bacillati</taxon>
        <taxon>Actinomycetota</taxon>
        <taxon>Actinomycetes</taxon>
        <taxon>Streptosporangiales</taxon>
        <taxon>Streptosporangiaceae</taxon>
        <taxon>Sphaerisporangium</taxon>
    </lineage>
</organism>
<name>A0ABW2P136_9ACTN</name>
<feature type="compositionally biased region" description="Low complexity" evidence="1">
    <location>
        <begin position="317"/>
        <end position="328"/>
    </location>
</feature>